<reference evidence="3" key="1">
    <citation type="submission" date="2014-06" db="EMBL/GenBank/DDBJ databases">
        <authorList>
            <person name="Berkman P.J."/>
        </authorList>
    </citation>
    <scope>NUCLEOTIDE SEQUENCE [LARGE SCALE GENOMIC DNA]</scope>
</reference>
<name>A0A0F7S4K4_9BASI</name>
<dbReference type="EMBL" id="CCFA01004821">
    <property type="protein sequence ID" value="CDS01957.1"/>
    <property type="molecule type" value="Genomic_DNA"/>
</dbReference>
<dbReference type="STRING" id="49012.A0A0F7S4K4"/>
<dbReference type="Proteomes" id="UP000242770">
    <property type="component" value="Unassembled WGS sequence"/>
</dbReference>
<protein>
    <submittedName>
        <fullName evidence="2">Uncharacterized protein</fullName>
    </submittedName>
</protein>
<dbReference type="AlphaFoldDB" id="A0A0F7S4K4"/>
<feature type="transmembrane region" description="Helical" evidence="1">
    <location>
        <begin position="12"/>
        <end position="32"/>
    </location>
</feature>
<proteinExistence type="predicted"/>
<gene>
    <name evidence="2" type="primary">SSCI79130.1</name>
</gene>
<evidence type="ECO:0000313" key="3">
    <source>
        <dbReference type="Proteomes" id="UP000242770"/>
    </source>
</evidence>
<organism evidence="2 3">
    <name type="scientific">Sporisorium scitamineum</name>
    <dbReference type="NCBI Taxonomy" id="49012"/>
    <lineage>
        <taxon>Eukaryota</taxon>
        <taxon>Fungi</taxon>
        <taxon>Dikarya</taxon>
        <taxon>Basidiomycota</taxon>
        <taxon>Ustilaginomycotina</taxon>
        <taxon>Ustilaginomycetes</taxon>
        <taxon>Ustilaginales</taxon>
        <taxon>Ustilaginaceae</taxon>
        <taxon>Sporisorium</taxon>
    </lineage>
</organism>
<accession>A0A0F7S4K4</accession>
<dbReference type="InterPro" id="IPR005352">
    <property type="entry name" value="Erg28"/>
</dbReference>
<dbReference type="Pfam" id="PF03694">
    <property type="entry name" value="Erg28"/>
    <property type="match status" value="1"/>
</dbReference>
<evidence type="ECO:0000256" key="1">
    <source>
        <dbReference type="SAM" id="Phobius"/>
    </source>
</evidence>
<dbReference type="GO" id="GO:0016020">
    <property type="term" value="C:membrane"/>
    <property type="evidence" value="ECO:0007669"/>
    <property type="project" value="InterPro"/>
</dbReference>
<keyword evidence="3" id="KW-1185">Reference proteome</keyword>
<evidence type="ECO:0000313" key="2">
    <source>
        <dbReference type="EMBL" id="CDS01957.1"/>
    </source>
</evidence>
<sequence length="110" mass="12149">MSLSDWVPEGLLPRWLLVVAAMAHLNGANNFIKPSFSAKVYSTAGTQSDHPFVRATLWCLELYLCHHSRLCRLQHPRQGTAKLGPGMISPLIVASSSLTAMYLQHGTYVN</sequence>
<keyword evidence="1" id="KW-0472">Membrane</keyword>
<keyword evidence="1" id="KW-1133">Transmembrane helix</keyword>
<keyword evidence="1" id="KW-0812">Transmembrane</keyword>